<evidence type="ECO:0000313" key="1">
    <source>
        <dbReference type="EMBL" id="GMG23499.1"/>
    </source>
</evidence>
<name>A0AAN4YCQ4_ASPOZ</name>
<proteinExistence type="predicted"/>
<dbReference type="Gene3D" id="3.60.15.10">
    <property type="entry name" value="Ribonuclease Z/Hydroxyacylglutathione hydrolase-like"/>
    <property type="match status" value="1"/>
</dbReference>
<comment type="caution">
    <text evidence="1">The sequence shown here is derived from an EMBL/GenBank/DDBJ whole genome shotgun (WGS) entry which is preliminary data.</text>
</comment>
<dbReference type="Proteomes" id="UP001165205">
    <property type="component" value="Unassembled WGS sequence"/>
</dbReference>
<sequence>MGHLHLDHAGGLEHFLNTDVPIYVHEEEFKHACWGAGTKAEEGSYLYVIQPLFTLPHTPQYIDSSQAGLSPSRRIPELANLQRLAIRSVHGNNSASLPGAYARPVYHAGQLTPGWNIHLDHGSIPCAGELREESCAGVAAT</sequence>
<dbReference type="EMBL" id="BSYA01000005">
    <property type="protein sequence ID" value="GMG23499.1"/>
    <property type="molecule type" value="Genomic_DNA"/>
</dbReference>
<organism evidence="1 2">
    <name type="scientific">Aspergillus oryzae</name>
    <name type="common">Yellow koji mold</name>
    <dbReference type="NCBI Taxonomy" id="5062"/>
    <lineage>
        <taxon>Eukaryota</taxon>
        <taxon>Fungi</taxon>
        <taxon>Dikarya</taxon>
        <taxon>Ascomycota</taxon>
        <taxon>Pezizomycotina</taxon>
        <taxon>Eurotiomycetes</taxon>
        <taxon>Eurotiomycetidae</taxon>
        <taxon>Eurotiales</taxon>
        <taxon>Aspergillaceae</taxon>
        <taxon>Aspergillus</taxon>
        <taxon>Aspergillus subgen. Circumdati</taxon>
    </lineage>
</organism>
<evidence type="ECO:0000313" key="2">
    <source>
        <dbReference type="Proteomes" id="UP001165205"/>
    </source>
</evidence>
<gene>
    <name evidence="1" type="ORF">Aory04_000093100</name>
</gene>
<reference evidence="1" key="1">
    <citation type="submission" date="2023-04" db="EMBL/GenBank/DDBJ databases">
        <title>Aspergillus oryzae NBRC 4228.</title>
        <authorList>
            <person name="Ichikawa N."/>
            <person name="Sato H."/>
            <person name="Tonouchi N."/>
        </authorList>
    </citation>
    <scope>NUCLEOTIDE SEQUENCE</scope>
    <source>
        <strain evidence="1">NBRC 4228</strain>
    </source>
</reference>
<accession>A0AAN4YCQ4</accession>
<protein>
    <submittedName>
        <fullName evidence="1">Unnamed protein product</fullName>
    </submittedName>
</protein>
<dbReference type="AlphaFoldDB" id="A0AAN4YCQ4"/>
<dbReference type="SUPFAM" id="SSF56281">
    <property type="entry name" value="Metallo-hydrolase/oxidoreductase"/>
    <property type="match status" value="1"/>
</dbReference>
<dbReference type="InterPro" id="IPR036866">
    <property type="entry name" value="RibonucZ/Hydroxyglut_hydro"/>
</dbReference>